<feature type="compositionally biased region" description="Basic residues" evidence="1">
    <location>
        <begin position="19"/>
        <end position="35"/>
    </location>
</feature>
<dbReference type="OrthoDB" id="10449669at2759"/>
<evidence type="ECO:0000313" key="3">
    <source>
        <dbReference type="Proteomes" id="UP000531561"/>
    </source>
</evidence>
<evidence type="ECO:0000256" key="1">
    <source>
        <dbReference type="SAM" id="MobiDB-lite"/>
    </source>
</evidence>
<name>A0A8H6B004_9HELO</name>
<accession>A0A8H6B004</accession>
<feature type="region of interest" description="Disordered" evidence="1">
    <location>
        <begin position="1"/>
        <end position="50"/>
    </location>
</feature>
<keyword evidence="3" id="KW-1185">Reference proteome</keyword>
<dbReference type="RefSeq" id="XP_037195842.1">
    <property type="nucleotide sequence ID" value="XM_037331688.1"/>
</dbReference>
<organism evidence="2 3">
    <name type="scientific">Botrytis fragariae</name>
    <dbReference type="NCBI Taxonomy" id="1964551"/>
    <lineage>
        <taxon>Eukaryota</taxon>
        <taxon>Fungi</taxon>
        <taxon>Dikarya</taxon>
        <taxon>Ascomycota</taxon>
        <taxon>Pezizomycotina</taxon>
        <taxon>Leotiomycetes</taxon>
        <taxon>Helotiales</taxon>
        <taxon>Sclerotiniaceae</taxon>
        <taxon>Botrytis</taxon>
    </lineage>
</organism>
<comment type="caution">
    <text evidence="2">The sequence shown here is derived from an EMBL/GenBank/DDBJ whole genome shotgun (WGS) entry which is preliminary data.</text>
</comment>
<evidence type="ECO:0000313" key="2">
    <source>
        <dbReference type="EMBL" id="KAF5876896.1"/>
    </source>
</evidence>
<reference evidence="2 3" key="1">
    <citation type="journal article" date="2020" name="Phytopathology">
        <title>A high-quality genome resource of Botrytis fragariae, a new and rapidly spreading fungal pathogen causing strawberry gray mold in the U.S.A.</title>
        <authorList>
            <person name="Wu Y."/>
            <person name="Saski C.A."/>
            <person name="Schnabel G."/>
            <person name="Xiao S."/>
            <person name="Hu M."/>
        </authorList>
    </citation>
    <scope>NUCLEOTIDE SEQUENCE [LARGE SCALE GENOMIC DNA]</scope>
    <source>
        <strain evidence="2 3">BVB16</strain>
    </source>
</reference>
<dbReference type="EMBL" id="JABFCT010000003">
    <property type="protein sequence ID" value="KAF5876896.1"/>
    <property type="molecule type" value="Genomic_DNA"/>
</dbReference>
<dbReference type="Proteomes" id="UP000531561">
    <property type="component" value="Unassembled WGS sequence"/>
</dbReference>
<gene>
    <name evidence="2" type="ORF">Bfra_001251</name>
</gene>
<proteinExistence type="predicted"/>
<dbReference type="GeneID" id="59255380"/>
<protein>
    <submittedName>
        <fullName evidence="2">Uncharacterized protein</fullName>
    </submittedName>
</protein>
<sequence length="128" mass="14547">MSPSRNEGTALASTGEKVKVHRAGKKLTRSKQVSRGKKDASPTHQHFSVAKSFSVKDQAVKMRKLRLQSLQRIKKRQADRTITRMLNKLSIKPTIEKKRKVTIKKRSEKPMGVTLKMDVDLKHEDSAN</sequence>
<dbReference type="AlphaFoldDB" id="A0A8H6B004"/>